<organism evidence="1 2">
    <name type="scientific">Ignelater luminosus</name>
    <name type="common">Cucubano</name>
    <name type="synonym">Pyrophorus luminosus</name>
    <dbReference type="NCBI Taxonomy" id="2038154"/>
    <lineage>
        <taxon>Eukaryota</taxon>
        <taxon>Metazoa</taxon>
        <taxon>Ecdysozoa</taxon>
        <taxon>Arthropoda</taxon>
        <taxon>Hexapoda</taxon>
        <taxon>Insecta</taxon>
        <taxon>Pterygota</taxon>
        <taxon>Neoptera</taxon>
        <taxon>Endopterygota</taxon>
        <taxon>Coleoptera</taxon>
        <taxon>Polyphaga</taxon>
        <taxon>Elateriformia</taxon>
        <taxon>Elateroidea</taxon>
        <taxon>Elateridae</taxon>
        <taxon>Agrypninae</taxon>
        <taxon>Pyrophorini</taxon>
        <taxon>Ignelater</taxon>
    </lineage>
</organism>
<dbReference type="AlphaFoldDB" id="A0A8K0D547"/>
<keyword evidence="2" id="KW-1185">Reference proteome</keyword>
<proteinExistence type="predicted"/>
<protein>
    <submittedName>
        <fullName evidence="1">Uncharacterized protein</fullName>
    </submittedName>
</protein>
<dbReference type="Proteomes" id="UP000801492">
    <property type="component" value="Unassembled WGS sequence"/>
</dbReference>
<sequence>MTGNFEWKWTKYIPICIELLRDHLDQETVVKICLMLKPAAYSHIRQAKTAKEARNNLQKPYEDKGLSRRLTLMRGFVIMKLENFPTMEALSMLSCLELTLTPEYDPMVMAIESLGGTRDTKVLGLVQTDLCEPKPLRSWNGARFLHILYLKFFKGFQALLEKDREINKKVGNDNGTEYINAAFAEYLQSEEMEHYERSKGYRLFNIEKPGNIIVSRGVVFLQNRLCQNREVQAPEEPAVLIPEESKQENHILYHVSKISINPVTVIESMQSPEHDRWKEVEDVSEYTAFVENNVWTLVDCLEFLSETEITGTFLIFDESATNLSMACSLGANPDSSTDLKTCLMHFIISQIISLYLDACRMLKLIRNCLASQGRLTDHEGSEIQWKYFLSNTPILKQLEAPAIAYLVKGSDSGNAIATTSSEYLQITKKVENHDYIDATQFDAMQVPMN</sequence>
<gene>
    <name evidence="1" type="ORF">ILUMI_06765</name>
</gene>
<comment type="caution">
    <text evidence="1">The sequence shown here is derived from an EMBL/GenBank/DDBJ whole genome shotgun (WGS) entry which is preliminary data.</text>
</comment>
<evidence type="ECO:0000313" key="2">
    <source>
        <dbReference type="Proteomes" id="UP000801492"/>
    </source>
</evidence>
<reference evidence="1" key="1">
    <citation type="submission" date="2019-08" db="EMBL/GenBank/DDBJ databases">
        <title>The genome of the North American firefly Photinus pyralis.</title>
        <authorList>
            <consortium name="Photinus pyralis genome working group"/>
            <person name="Fallon T.R."/>
            <person name="Sander Lower S.E."/>
            <person name="Weng J.-K."/>
        </authorList>
    </citation>
    <scope>NUCLEOTIDE SEQUENCE</scope>
    <source>
        <strain evidence="1">TRF0915ILg1</strain>
        <tissue evidence="1">Whole body</tissue>
    </source>
</reference>
<dbReference type="OrthoDB" id="116316at2759"/>
<accession>A0A8K0D547</accession>
<name>A0A8K0D547_IGNLU</name>
<dbReference type="EMBL" id="VTPC01002820">
    <property type="protein sequence ID" value="KAF2899409.1"/>
    <property type="molecule type" value="Genomic_DNA"/>
</dbReference>
<evidence type="ECO:0000313" key="1">
    <source>
        <dbReference type="EMBL" id="KAF2899409.1"/>
    </source>
</evidence>
<dbReference type="Pfam" id="PF14223">
    <property type="entry name" value="Retrotran_gag_2"/>
    <property type="match status" value="1"/>
</dbReference>